<keyword evidence="2" id="KW-0812">Transmembrane</keyword>
<feature type="region of interest" description="Disordered" evidence="1">
    <location>
        <begin position="477"/>
        <end position="522"/>
    </location>
</feature>
<name>A0A9P5ABM0_9HYPO</name>
<sequence length="522" mass="57120">MNHLISFRIACVLLIGGLLATAVPLSSSNDSSTNTAELPNANARHTARQNGPDEEIRDIPAGLFRAQLQNPKEMMSILLLIGGDVIQRAVAQLSGPQGRWFTPLIFSFGWVTYAFSTVSNAIGDGTFLPPPDYPGLVVNIGSGDVRTNQSWVLGRLCRDLELEVERREGADRMNTGLVVSVLRAKDATGPHKSCNPCRDMLWWCFVPFLTAQLAIAAVPFGLHGNWSILLVTVAGNVLAIMSGSLRSMRQEKYPCHKHSNQVFALTRGNGHKHVFLLLPDTFDKQRQQVEGEKEDVMIDQPLANLPAIDMLASASHRAGSATRILSVIMAGLWVVFLLVIGGLDEDTWYLLCAGLCGMVHNIICSGWSRSSEAHGIPLEFCETEPKMLAFGLNTANGSLKGRKRVLEVLVKLESLYPGTGHALKGLFFTGHETERDRDMWKGNLKGETIEKRLISQDTVDQRFDIWKDQCKALRKVEPLDPKNPALSSGDPAQAAQPRDSGDRAGNIAGPTRRNTAAMAARL</sequence>
<proteinExistence type="predicted"/>
<organism evidence="4 5">
    <name type="scientific">Fusarium beomiforme</name>
    <dbReference type="NCBI Taxonomy" id="44412"/>
    <lineage>
        <taxon>Eukaryota</taxon>
        <taxon>Fungi</taxon>
        <taxon>Dikarya</taxon>
        <taxon>Ascomycota</taxon>
        <taxon>Pezizomycotina</taxon>
        <taxon>Sordariomycetes</taxon>
        <taxon>Hypocreomycetidae</taxon>
        <taxon>Hypocreales</taxon>
        <taxon>Nectriaceae</taxon>
        <taxon>Fusarium</taxon>
        <taxon>Fusarium burgessii species complex</taxon>
    </lineage>
</organism>
<feature type="transmembrane region" description="Helical" evidence="2">
    <location>
        <begin position="226"/>
        <end position="245"/>
    </location>
</feature>
<reference evidence="4" key="1">
    <citation type="journal article" date="2017" name="Mycologia">
        <title>Fusarium algeriense, sp. nov., a novel toxigenic crown rot pathogen of durum wheat from Algeria is nested in the Fusarium burgessii species complex.</title>
        <authorList>
            <person name="Laraba I."/>
            <person name="Keddad A."/>
            <person name="Boureghda H."/>
            <person name="Abdallah N."/>
            <person name="Vaughan M.M."/>
            <person name="Proctor R.H."/>
            <person name="Busman M."/>
            <person name="O'Donnell K."/>
        </authorList>
    </citation>
    <scope>NUCLEOTIDE SEQUENCE</scope>
    <source>
        <strain evidence="4">NRRL 25174</strain>
    </source>
</reference>
<feature type="transmembrane region" description="Helical" evidence="2">
    <location>
        <begin position="348"/>
        <end position="367"/>
    </location>
</feature>
<feature type="region of interest" description="Disordered" evidence="1">
    <location>
        <begin position="27"/>
        <end position="55"/>
    </location>
</feature>
<evidence type="ECO:0000256" key="2">
    <source>
        <dbReference type="SAM" id="Phobius"/>
    </source>
</evidence>
<feature type="compositionally biased region" description="Polar residues" evidence="1">
    <location>
        <begin position="27"/>
        <end position="37"/>
    </location>
</feature>
<feature type="chain" id="PRO_5040128049" evidence="3">
    <location>
        <begin position="21"/>
        <end position="522"/>
    </location>
</feature>
<dbReference type="OrthoDB" id="1937642at2759"/>
<evidence type="ECO:0000256" key="3">
    <source>
        <dbReference type="SAM" id="SignalP"/>
    </source>
</evidence>
<evidence type="ECO:0000313" key="4">
    <source>
        <dbReference type="EMBL" id="KAF4335658.1"/>
    </source>
</evidence>
<comment type="caution">
    <text evidence="4">The sequence shown here is derived from an EMBL/GenBank/DDBJ whole genome shotgun (WGS) entry which is preliminary data.</text>
</comment>
<gene>
    <name evidence="4" type="ORF">FBEOM_10495</name>
</gene>
<evidence type="ECO:0000256" key="1">
    <source>
        <dbReference type="SAM" id="MobiDB-lite"/>
    </source>
</evidence>
<feature type="transmembrane region" description="Helical" evidence="2">
    <location>
        <begin position="324"/>
        <end position="342"/>
    </location>
</feature>
<dbReference type="Proteomes" id="UP000730481">
    <property type="component" value="Unassembled WGS sequence"/>
</dbReference>
<dbReference type="EMBL" id="PVQB02000542">
    <property type="protein sequence ID" value="KAF4335658.1"/>
    <property type="molecule type" value="Genomic_DNA"/>
</dbReference>
<keyword evidence="3" id="KW-0732">Signal</keyword>
<dbReference type="AlphaFoldDB" id="A0A9P5ABM0"/>
<protein>
    <submittedName>
        <fullName evidence="4">Uncharacterized protein</fullName>
    </submittedName>
</protein>
<reference evidence="4" key="2">
    <citation type="submission" date="2020-02" db="EMBL/GenBank/DDBJ databases">
        <title>Identification and distribution of gene clusters putatively required for synthesis of sphingolipid metabolism inhibitors in phylogenetically diverse species of the filamentous fungus Fusarium.</title>
        <authorList>
            <person name="Kim H.-S."/>
            <person name="Busman M."/>
            <person name="Brown D.W."/>
            <person name="Divon H."/>
            <person name="Uhlig S."/>
            <person name="Proctor R.H."/>
        </authorList>
    </citation>
    <scope>NUCLEOTIDE SEQUENCE</scope>
    <source>
        <strain evidence="4">NRRL 25174</strain>
    </source>
</reference>
<keyword evidence="5" id="KW-1185">Reference proteome</keyword>
<keyword evidence="2" id="KW-0472">Membrane</keyword>
<evidence type="ECO:0000313" key="5">
    <source>
        <dbReference type="Proteomes" id="UP000730481"/>
    </source>
</evidence>
<feature type="signal peptide" evidence="3">
    <location>
        <begin position="1"/>
        <end position="20"/>
    </location>
</feature>
<keyword evidence="2" id="KW-1133">Transmembrane helix</keyword>
<accession>A0A9P5ABM0</accession>
<feature type="transmembrane region" description="Helical" evidence="2">
    <location>
        <begin position="200"/>
        <end position="220"/>
    </location>
</feature>